<accession>A0A9D4LMJ2</accession>
<sequence length="79" mass="8781">MVYKMTNDLVDMPVTKYLSPCSSGTRANHSIKNLPLTSTSYSRHSFFPSIITTWNNLPASIAEDPALVSFKRGPATTRF</sequence>
<proteinExistence type="predicted"/>
<dbReference type="AlphaFoldDB" id="A0A9D4LMJ2"/>
<evidence type="ECO:0000313" key="1">
    <source>
        <dbReference type="EMBL" id="KAH3859421.1"/>
    </source>
</evidence>
<dbReference type="EMBL" id="JAIWYP010000003">
    <property type="protein sequence ID" value="KAH3859421.1"/>
    <property type="molecule type" value="Genomic_DNA"/>
</dbReference>
<organism evidence="1 2">
    <name type="scientific">Dreissena polymorpha</name>
    <name type="common">Zebra mussel</name>
    <name type="synonym">Mytilus polymorpha</name>
    <dbReference type="NCBI Taxonomy" id="45954"/>
    <lineage>
        <taxon>Eukaryota</taxon>
        <taxon>Metazoa</taxon>
        <taxon>Spiralia</taxon>
        <taxon>Lophotrochozoa</taxon>
        <taxon>Mollusca</taxon>
        <taxon>Bivalvia</taxon>
        <taxon>Autobranchia</taxon>
        <taxon>Heteroconchia</taxon>
        <taxon>Euheterodonta</taxon>
        <taxon>Imparidentia</taxon>
        <taxon>Neoheterodontei</taxon>
        <taxon>Myida</taxon>
        <taxon>Dreissenoidea</taxon>
        <taxon>Dreissenidae</taxon>
        <taxon>Dreissena</taxon>
    </lineage>
</organism>
<protein>
    <submittedName>
        <fullName evidence="1">Uncharacterized protein</fullName>
    </submittedName>
</protein>
<keyword evidence="2" id="KW-1185">Reference proteome</keyword>
<comment type="caution">
    <text evidence="1">The sequence shown here is derived from an EMBL/GenBank/DDBJ whole genome shotgun (WGS) entry which is preliminary data.</text>
</comment>
<dbReference type="Proteomes" id="UP000828390">
    <property type="component" value="Unassembled WGS sequence"/>
</dbReference>
<evidence type="ECO:0000313" key="2">
    <source>
        <dbReference type="Proteomes" id="UP000828390"/>
    </source>
</evidence>
<gene>
    <name evidence="1" type="ORF">DPMN_102235</name>
</gene>
<reference evidence="1" key="1">
    <citation type="journal article" date="2019" name="bioRxiv">
        <title>The Genome of the Zebra Mussel, Dreissena polymorpha: A Resource for Invasive Species Research.</title>
        <authorList>
            <person name="McCartney M.A."/>
            <person name="Auch B."/>
            <person name="Kono T."/>
            <person name="Mallez S."/>
            <person name="Zhang Y."/>
            <person name="Obille A."/>
            <person name="Becker A."/>
            <person name="Abrahante J.E."/>
            <person name="Garbe J."/>
            <person name="Badalamenti J.P."/>
            <person name="Herman A."/>
            <person name="Mangelson H."/>
            <person name="Liachko I."/>
            <person name="Sullivan S."/>
            <person name="Sone E.D."/>
            <person name="Koren S."/>
            <person name="Silverstein K.A.T."/>
            <person name="Beckman K.B."/>
            <person name="Gohl D.M."/>
        </authorList>
    </citation>
    <scope>NUCLEOTIDE SEQUENCE</scope>
    <source>
        <strain evidence="1">Duluth1</strain>
        <tissue evidence="1">Whole animal</tissue>
    </source>
</reference>
<reference evidence="1" key="2">
    <citation type="submission" date="2020-11" db="EMBL/GenBank/DDBJ databases">
        <authorList>
            <person name="McCartney M.A."/>
            <person name="Auch B."/>
            <person name="Kono T."/>
            <person name="Mallez S."/>
            <person name="Becker A."/>
            <person name="Gohl D.M."/>
            <person name="Silverstein K.A.T."/>
            <person name="Koren S."/>
            <person name="Bechman K.B."/>
            <person name="Herman A."/>
            <person name="Abrahante J.E."/>
            <person name="Garbe J."/>
        </authorList>
    </citation>
    <scope>NUCLEOTIDE SEQUENCE</scope>
    <source>
        <strain evidence="1">Duluth1</strain>
        <tissue evidence="1">Whole animal</tissue>
    </source>
</reference>
<name>A0A9D4LMJ2_DREPO</name>